<name>A0ABV3DE71_9ACTN</name>
<dbReference type="SUPFAM" id="SSF53335">
    <property type="entry name" value="S-adenosyl-L-methionine-dependent methyltransferases"/>
    <property type="match status" value="1"/>
</dbReference>
<gene>
    <name evidence="3" type="ORF">AB0C36_11075</name>
</gene>
<keyword evidence="1" id="KW-0620">Polyamine biosynthesis</keyword>
<dbReference type="NCBIfam" id="NF037959">
    <property type="entry name" value="MFS_SpdSyn"/>
    <property type="match status" value="1"/>
</dbReference>
<feature type="region of interest" description="Disordered" evidence="2">
    <location>
        <begin position="265"/>
        <end position="284"/>
    </location>
</feature>
<protein>
    <submittedName>
        <fullName evidence="3">Fused MFS/spermidine synthase</fullName>
    </submittedName>
</protein>
<comment type="caution">
    <text evidence="3">The sequence shown here is derived from an EMBL/GenBank/DDBJ whole genome shotgun (WGS) entry which is preliminary data.</text>
</comment>
<dbReference type="RefSeq" id="WP_358352376.1">
    <property type="nucleotide sequence ID" value="NZ_JBEZFP010000021.1"/>
</dbReference>
<sequence>MDEEDERVPVSADVDLGRAALLPDIDRPGAWLLTLDGSPQSYVDLDDPEYLEFEYVRRLGHVVDLAAPGAGPLDLVHLGGGALTLARYAEATRPGSRQYVVEADAALTALVRRHLPLPAGAVVAVEASDARAALAALPAESADVVLADVFHGALTPAHLTSVEFVADAARVLRPGGFYAANVADGGALDFLRGQVATVRAVFPDVCLIAEREHLDGERFANAVLVAGRARLPVGEIAARAAADPYPAVVLDGRDLDAFAAGRPAVTDDTATGSPAPPRGVFGIG</sequence>
<accession>A0ABV3DE71</accession>
<dbReference type="InterPro" id="IPR029063">
    <property type="entry name" value="SAM-dependent_MTases_sf"/>
</dbReference>
<dbReference type="PANTHER" id="PTHR43317">
    <property type="entry name" value="THERMOSPERMINE SYNTHASE ACAULIS5"/>
    <property type="match status" value="1"/>
</dbReference>
<organism evidence="3 4">
    <name type="scientific">Streptodolium elevatio</name>
    <dbReference type="NCBI Taxonomy" id="3157996"/>
    <lineage>
        <taxon>Bacteria</taxon>
        <taxon>Bacillati</taxon>
        <taxon>Actinomycetota</taxon>
        <taxon>Actinomycetes</taxon>
        <taxon>Kitasatosporales</taxon>
        <taxon>Streptomycetaceae</taxon>
        <taxon>Streptodolium</taxon>
    </lineage>
</organism>
<evidence type="ECO:0000313" key="4">
    <source>
        <dbReference type="Proteomes" id="UP001551482"/>
    </source>
</evidence>
<reference evidence="3 4" key="1">
    <citation type="submission" date="2024-06" db="EMBL/GenBank/DDBJ databases">
        <title>The Natural Products Discovery Center: Release of the First 8490 Sequenced Strains for Exploring Actinobacteria Biosynthetic Diversity.</title>
        <authorList>
            <person name="Kalkreuter E."/>
            <person name="Kautsar S.A."/>
            <person name="Yang D."/>
            <person name="Bader C.D."/>
            <person name="Teijaro C.N."/>
            <person name="Fluegel L."/>
            <person name="Davis C.M."/>
            <person name="Simpson J.R."/>
            <person name="Lauterbach L."/>
            <person name="Steele A.D."/>
            <person name="Gui C."/>
            <person name="Meng S."/>
            <person name="Li G."/>
            <person name="Viehrig K."/>
            <person name="Ye F."/>
            <person name="Su P."/>
            <person name="Kiefer A.F."/>
            <person name="Nichols A."/>
            <person name="Cepeda A.J."/>
            <person name="Yan W."/>
            <person name="Fan B."/>
            <person name="Jiang Y."/>
            <person name="Adhikari A."/>
            <person name="Zheng C.-J."/>
            <person name="Schuster L."/>
            <person name="Cowan T.M."/>
            <person name="Smanski M.J."/>
            <person name="Chevrette M.G."/>
            <person name="De Carvalho L.P.S."/>
            <person name="Shen B."/>
        </authorList>
    </citation>
    <scope>NUCLEOTIDE SEQUENCE [LARGE SCALE GENOMIC DNA]</scope>
    <source>
        <strain evidence="3 4">NPDC048946</strain>
    </source>
</reference>
<evidence type="ECO:0000313" key="3">
    <source>
        <dbReference type="EMBL" id="MEU8134043.1"/>
    </source>
</evidence>
<dbReference type="EMBL" id="JBEZFP010000021">
    <property type="protein sequence ID" value="MEU8134043.1"/>
    <property type="molecule type" value="Genomic_DNA"/>
</dbReference>
<evidence type="ECO:0000256" key="2">
    <source>
        <dbReference type="SAM" id="MobiDB-lite"/>
    </source>
</evidence>
<keyword evidence="4" id="KW-1185">Reference proteome</keyword>
<proteinExistence type="predicted"/>
<evidence type="ECO:0000256" key="1">
    <source>
        <dbReference type="ARBA" id="ARBA00023115"/>
    </source>
</evidence>
<dbReference type="Gene3D" id="3.40.50.150">
    <property type="entry name" value="Vaccinia Virus protein VP39"/>
    <property type="match status" value="1"/>
</dbReference>
<dbReference type="Proteomes" id="UP001551482">
    <property type="component" value="Unassembled WGS sequence"/>
</dbReference>
<dbReference type="PANTHER" id="PTHR43317:SF1">
    <property type="entry name" value="THERMOSPERMINE SYNTHASE ACAULIS5"/>
    <property type="match status" value="1"/>
</dbReference>